<keyword evidence="1" id="KW-1133">Transmembrane helix</keyword>
<evidence type="ECO:0000313" key="2">
    <source>
        <dbReference type="EMBL" id="MBB6033649.1"/>
    </source>
</evidence>
<dbReference type="RefSeq" id="WP_184786536.1">
    <property type="nucleotide sequence ID" value="NZ_BONT01000014.1"/>
</dbReference>
<evidence type="ECO:0008006" key="4">
    <source>
        <dbReference type="Google" id="ProtNLM"/>
    </source>
</evidence>
<gene>
    <name evidence="2" type="ORF">HNR73_001499</name>
</gene>
<accession>A0A841FM14</accession>
<evidence type="ECO:0000256" key="1">
    <source>
        <dbReference type="SAM" id="Phobius"/>
    </source>
</evidence>
<keyword evidence="1" id="KW-0812">Transmembrane</keyword>
<evidence type="ECO:0000313" key="3">
    <source>
        <dbReference type="Proteomes" id="UP000548476"/>
    </source>
</evidence>
<comment type="caution">
    <text evidence="2">The sequence shown here is derived from an EMBL/GenBank/DDBJ whole genome shotgun (WGS) entry which is preliminary data.</text>
</comment>
<proteinExistence type="predicted"/>
<sequence>MARKPPKYRVGRAQAAWSQVTAGRVRPSAPLIAAAAGVGVALPTDVPLLRILGVLVAVVALVRLAVPRKVRIEMDLYSVRVRYGMLPGVVRLPLRMITETRVVDVARFDWFGAGRRILPRGTALLARTGPAVEFALVSGRVLVVSLDEPERAREAFERIRARHLGARDQSGQ</sequence>
<dbReference type="EMBL" id="JACHGT010000003">
    <property type="protein sequence ID" value="MBB6033649.1"/>
    <property type="molecule type" value="Genomic_DNA"/>
</dbReference>
<keyword evidence="1" id="KW-0472">Membrane</keyword>
<protein>
    <recommendedName>
        <fullName evidence="4">DUF304 domain-containing protein</fullName>
    </recommendedName>
</protein>
<reference evidence="2 3" key="1">
    <citation type="submission" date="2020-08" db="EMBL/GenBank/DDBJ databases">
        <title>Genomic Encyclopedia of Type Strains, Phase IV (KMG-IV): sequencing the most valuable type-strain genomes for metagenomic binning, comparative biology and taxonomic classification.</title>
        <authorList>
            <person name="Goeker M."/>
        </authorList>
    </citation>
    <scope>NUCLEOTIDE SEQUENCE [LARGE SCALE GENOMIC DNA]</scope>
    <source>
        <strain evidence="2 3">YIM 65646</strain>
    </source>
</reference>
<organism evidence="2 3">
    <name type="scientific">Phytomonospora endophytica</name>
    <dbReference type="NCBI Taxonomy" id="714109"/>
    <lineage>
        <taxon>Bacteria</taxon>
        <taxon>Bacillati</taxon>
        <taxon>Actinomycetota</taxon>
        <taxon>Actinomycetes</taxon>
        <taxon>Micromonosporales</taxon>
        <taxon>Micromonosporaceae</taxon>
        <taxon>Phytomonospora</taxon>
    </lineage>
</organism>
<dbReference type="Proteomes" id="UP000548476">
    <property type="component" value="Unassembled WGS sequence"/>
</dbReference>
<feature type="transmembrane region" description="Helical" evidence="1">
    <location>
        <begin position="48"/>
        <end position="66"/>
    </location>
</feature>
<dbReference type="AlphaFoldDB" id="A0A841FM14"/>
<keyword evidence="3" id="KW-1185">Reference proteome</keyword>
<name>A0A841FM14_9ACTN</name>